<keyword evidence="3" id="KW-1185">Reference proteome</keyword>
<feature type="domain" description="F-box" evidence="1">
    <location>
        <begin position="18"/>
        <end position="63"/>
    </location>
</feature>
<name>H8XB86_CANO9</name>
<reference evidence="2 3" key="1">
    <citation type="journal article" date="2012" name="PLoS ONE">
        <title>Sequence and analysis of the genome of the pathogenic yeast Candida orthopsilosis.</title>
        <authorList>
            <person name="Riccombeni A."/>
            <person name="Vidanes G."/>
            <person name="Proux-Wera E."/>
            <person name="Wolfe K.H."/>
            <person name="Butler G."/>
        </authorList>
    </citation>
    <scope>NUCLEOTIDE SEQUENCE [LARGE SCALE GENOMIC DNA]</scope>
    <source>
        <strain evidence="2 3">Co 90-125</strain>
    </source>
</reference>
<evidence type="ECO:0000313" key="3">
    <source>
        <dbReference type="Proteomes" id="UP000005018"/>
    </source>
</evidence>
<evidence type="ECO:0000259" key="1">
    <source>
        <dbReference type="PROSITE" id="PS50181"/>
    </source>
</evidence>
<evidence type="ECO:0000313" key="2">
    <source>
        <dbReference type="EMBL" id="CCG25335.1"/>
    </source>
</evidence>
<organism evidence="2 3">
    <name type="scientific">Candida orthopsilosis (strain 90-125)</name>
    <name type="common">Yeast</name>
    <dbReference type="NCBI Taxonomy" id="1136231"/>
    <lineage>
        <taxon>Eukaryota</taxon>
        <taxon>Fungi</taxon>
        <taxon>Dikarya</taxon>
        <taxon>Ascomycota</taxon>
        <taxon>Saccharomycotina</taxon>
        <taxon>Pichiomycetes</taxon>
        <taxon>Debaryomycetaceae</taxon>
        <taxon>Candida/Lodderomyces clade</taxon>
        <taxon>Candida</taxon>
    </lineage>
</organism>
<accession>H8XB86</accession>
<dbReference type="Proteomes" id="UP000005018">
    <property type="component" value="Chromosome 8"/>
</dbReference>
<dbReference type="HOGENOM" id="CLU_644043_0_0_1"/>
<dbReference type="GeneID" id="14542413"/>
<gene>
    <name evidence="2" type="ORF">CORT_0H02250</name>
</gene>
<dbReference type="RefSeq" id="XP_003871459.1">
    <property type="nucleotide sequence ID" value="XM_003871410.1"/>
</dbReference>
<proteinExistence type="predicted"/>
<dbReference type="OrthoDB" id="4011899at2759"/>
<dbReference type="KEGG" id="cot:CORT_0H02250"/>
<protein>
    <recommendedName>
        <fullName evidence="1">F-box domain-containing protein</fullName>
    </recommendedName>
</protein>
<dbReference type="InterPro" id="IPR001810">
    <property type="entry name" value="F-box_dom"/>
</dbReference>
<dbReference type="AlphaFoldDB" id="H8XB86"/>
<dbReference type="EMBL" id="HE681726">
    <property type="protein sequence ID" value="CCG25335.1"/>
    <property type="molecule type" value="Genomic_DNA"/>
</dbReference>
<sequence>MKFIQPFYFGISPTSQEMFCLTNLPHEILQEVFLHINQHQALALAFLHSKLYYAAKPKIYQNICIYEEWPLKGEEGGNLCFKFHKNVNNIKTNRYTIVSRHVLEKCLQQMCKDEKILHIMLYEYNHGFLERILNHFKTIQVLEVISSFRNYSGGYGYYKGMCNFMFNGLKTINPSSNTEFIPSPFALNDPCEIPPDIKTSLNVIVHEHFATWYYINRIPSLTSLTVIISNSLSTIRRGNFRLHKLHIHHVRPRVFTYTISEVFDTSLLRELSLVGVVYPIDRIFCNHQLDEEYPRLIQLCVRHEGTSVEGCDIQVLKDYSHKGLSMLVVSSKISNKIIARAIRRLCFNFPKSSINWWYEPRRFVYGFLGENKCRVDSAFTHNINMLSLQLPFGIVGYHFPKIYDTRSVGYFYSGGIKKGKRQSFSFLKKCYTDLELEAIYEQFMNFETIR</sequence>
<dbReference type="PROSITE" id="PS50181">
    <property type="entry name" value="FBOX"/>
    <property type="match status" value="1"/>
</dbReference>